<dbReference type="HOGENOM" id="CLU_1824510_0_0_12"/>
<keyword evidence="2" id="KW-1185">Reference proteome</keyword>
<organism evidence="1 2">
    <name type="scientific">Turneriella parva (strain ATCC BAA-1111 / DSM 21527 / NCTC 11395 / H)</name>
    <name type="common">Leptospira parva</name>
    <dbReference type="NCBI Taxonomy" id="869212"/>
    <lineage>
        <taxon>Bacteria</taxon>
        <taxon>Pseudomonadati</taxon>
        <taxon>Spirochaetota</taxon>
        <taxon>Spirochaetia</taxon>
        <taxon>Leptospirales</taxon>
        <taxon>Leptospiraceae</taxon>
        <taxon>Turneriella</taxon>
    </lineage>
</organism>
<dbReference type="PROSITE" id="PS51257">
    <property type="entry name" value="PROKAR_LIPOPROTEIN"/>
    <property type="match status" value="1"/>
</dbReference>
<proteinExistence type="predicted"/>
<evidence type="ECO:0000313" key="1">
    <source>
        <dbReference type="EMBL" id="AFM12775.1"/>
    </source>
</evidence>
<evidence type="ECO:0008006" key="3">
    <source>
        <dbReference type="Google" id="ProtNLM"/>
    </source>
</evidence>
<name>I4B668_TURPD</name>
<evidence type="ECO:0000313" key="2">
    <source>
        <dbReference type="Proteomes" id="UP000006048"/>
    </source>
</evidence>
<protein>
    <recommendedName>
        <fullName evidence="3">Lipoprotein</fullName>
    </recommendedName>
</protein>
<dbReference type="Proteomes" id="UP000006048">
    <property type="component" value="Chromosome"/>
</dbReference>
<dbReference type="KEGG" id="tpx:Turpa_2129"/>
<sequence>MNEAKHLSAHRHVAAYPMLRFHLVLLSAVLLVTACREKSLVIDDAEKPRTLKVQLPAGVESFEVRVHGLLSGEARLHLLAPGNEQPLKTLYLIPVVVAGMPRGIAPAAAEIDYSGREIILQYEPGRKVEGQLEITYRFSTQ</sequence>
<reference evidence="1 2" key="1">
    <citation type="submission" date="2012-06" db="EMBL/GenBank/DDBJ databases">
        <title>The complete chromosome of genome of Turneriella parva DSM 21527.</title>
        <authorList>
            <consortium name="US DOE Joint Genome Institute (JGI-PGF)"/>
            <person name="Lucas S."/>
            <person name="Han J."/>
            <person name="Lapidus A."/>
            <person name="Bruce D."/>
            <person name="Goodwin L."/>
            <person name="Pitluck S."/>
            <person name="Peters L."/>
            <person name="Kyrpides N."/>
            <person name="Mavromatis K."/>
            <person name="Ivanova N."/>
            <person name="Mikhailova N."/>
            <person name="Chertkov O."/>
            <person name="Detter J.C."/>
            <person name="Tapia R."/>
            <person name="Han C."/>
            <person name="Land M."/>
            <person name="Hauser L."/>
            <person name="Markowitz V."/>
            <person name="Cheng J.-F."/>
            <person name="Hugenholtz P."/>
            <person name="Woyke T."/>
            <person name="Wu D."/>
            <person name="Gronow S."/>
            <person name="Wellnitz S."/>
            <person name="Brambilla E."/>
            <person name="Klenk H.-P."/>
            <person name="Eisen J.A."/>
        </authorList>
    </citation>
    <scope>NUCLEOTIDE SEQUENCE [LARGE SCALE GENOMIC DNA]</scope>
    <source>
        <strain evidence="2">ATCC BAA-1111 / DSM 21527 / NCTC 11395 / H</strain>
    </source>
</reference>
<gene>
    <name evidence="1" type="ordered locus">Turpa_2129</name>
</gene>
<dbReference type="AlphaFoldDB" id="I4B668"/>
<dbReference type="STRING" id="869212.Turpa_2129"/>
<dbReference type="EMBL" id="CP002959">
    <property type="protein sequence ID" value="AFM12775.1"/>
    <property type="molecule type" value="Genomic_DNA"/>
</dbReference>
<accession>I4B668</accession>